<evidence type="ECO:0000256" key="11">
    <source>
        <dbReference type="PIRSR" id="PIRSR006487-1"/>
    </source>
</evidence>
<dbReference type="OrthoDB" id="10263536at2759"/>
<name>M7NWP5_PNEMU</name>
<dbReference type="NCBIfam" id="TIGR00528">
    <property type="entry name" value="gcvT"/>
    <property type="match status" value="1"/>
</dbReference>
<reference evidence="16" key="1">
    <citation type="journal article" date="2016" name="Nat. Commun.">
        <title>Genome analysis of three Pneumocystis species reveals adaptation mechanisms to life exclusively in mammalian hosts.</title>
        <authorList>
            <person name="Ma L."/>
            <person name="Chen Z."/>
            <person name="Huang D.W."/>
            <person name="Kutty G."/>
            <person name="Ishihara M."/>
            <person name="Wang H."/>
            <person name="Abouelleil A."/>
            <person name="Bishop L."/>
            <person name="Davey E."/>
            <person name="Deng R."/>
            <person name="Deng X."/>
            <person name="Fan L."/>
            <person name="Fantoni G."/>
            <person name="Fitzgerald M."/>
            <person name="Gogineni E."/>
            <person name="Goldberg J.M."/>
            <person name="Handley G."/>
            <person name="Hu X."/>
            <person name="Huber C."/>
            <person name="Jiao X."/>
            <person name="Jones K."/>
            <person name="Levin J.Z."/>
            <person name="Liu Y."/>
            <person name="Macdonald P."/>
            <person name="Melnikov A."/>
            <person name="Raley C."/>
            <person name="Sassi M."/>
            <person name="Sherman B.T."/>
            <person name="Song X."/>
            <person name="Sykes S."/>
            <person name="Tran B."/>
            <person name="Walsh L."/>
            <person name="Xia Y."/>
            <person name="Yang J."/>
            <person name="Young S."/>
            <person name="Zeng Q."/>
            <person name="Zheng X."/>
            <person name="Stephens R."/>
            <person name="Nusbaum C."/>
            <person name="Birren B.W."/>
            <person name="Azadi P."/>
            <person name="Lempicki R.A."/>
            <person name="Cuomo C.A."/>
            <person name="Kovacs J.A."/>
        </authorList>
    </citation>
    <scope>NUCLEOTIDE SEQUENCE [LARGE SCALE GENOMIC DNA]</scope>
    <source>
        <strain evidence="16">B123</strain>
    </source>
</reference>
<dbReference type="FunFam" id="4.10.1250.10:FF:000002">
    <property type="entry name" value="Aminomethyltransferase"/>
    <property type="match status" value="1"/>
</dbReference>
<dbReference type="GO" id="GO:0008483">
    <property type="term" value="F:transaminase activity"/>
    <property type="evidence" value="ECO:0007669"/>
    <property type="project" value="UniProtKB-KW"/>
</dbReference>
<dbReference type="SUPFAM" id="SSF101790">
    <property type="entry name" value="Aminomethyltransferase beta-barrel domain"/>
    <property type="match status" value="1"/>
</dbReference>
<evidence type="ECO:0000256" key="4">
    <source>
        <dbReference type="ARBA" id="ARBA00012616"/>
    </source>
</evidence>
<comment type="similarity">
    <text evidence="2 12">Belongs to the GcvT family.</text>
</comment>
<evidence type="ECO:0000256" key="3">
    <source>
        <dbReference type="ARBA" id="ARBA00011690"/>
    </source>
</evidence>
<keyword evidence="8 12" id="KW-0496">Mitochondrion</keyword>
<keyword evidence="6 12" id="KW-0808">Transferase</keyword>
<evidence type="ECO:0000256" key="9">
    <source>
        <dbReference type="ARBA" id="ARBA00031395"/>
    </source>
</evidence>
<dbReference type="InterPro" id="IPR006223">
    <property type="entry name" value="GcvT"/>
</dbReference>
<evidence type="ECO:0000256" key="1">
    <source>
        <dbReference type="ARBA" id="ARBA00004173"/>
    </source>
</evidence>
<keyword evidence="16" id="KW-1185">Reference proteome</keyword>
<dbReference type="PANTHER" id="PTHR43757:SF2">
    <property type="entry name" value="AMINOMETHYLTRANSFERASE, MITOCHONDRIAL"/>
    <property type="match status" value="1"/>
</dbReference>
<comment type="subunit">
    <text evidence="3 12">The glycine cleavage system is composed of four proteins: P, T, L and H.</text>
</comment>
<dbReference type="InterPro" id="IPR028896">
    <property type="entry name" value="GcvT/YgfZ/DmdA"/>
</dbReference>
<feature type="domain" description="GCVT N-terminal" evidence="13">
    <location>
        <begin position="36"/>
        <end position="286"/>
    </location>
</feature>
<evidence type="ECO:0000256" key="2">
    <source>
        <dbReference type="ARBA" id="ARBA00008609"/>
    </source>
</evidence>
<dbReference type="EC" id="2.1.2.10" evidence="4 12"/>
<dbReference type="Gene3D" id="3.30.70.1400">
    <property type="entry name" value="Aminomethyltransferase beta-barrel domains"/>
    <property type="match status" value="1"/>
</dbReference>
<dbReference type="GO" id="GO:0006730">
    <property type="term" value="P:one-carbon metabolic process"/>
    <property type="evidence" value="ECO:0007669"/>
    <property type="project" value="EnsemblFungi"/>
</dbReference>
<dbReference type="GO" id="GO:0005960">
    <property type="term" value="C:glycine cleavage complex"/>
    <property type="evidence" value="ECO:0007669"/>
    <property type="project" value="EnsemblFungi"/>
</dbReference>
<gene>
    <name evidence="15" type="ORF">PNEG_00020</name>
</gene>
<organism evidence="15 16">
    <name type="scientific">Pneumocystis murina (strain B123)</name>
    <name type="common">Mouse pneumocystis pneumonia agent</name>
    <name type="synonym">Pneumocystis carinii f. sp. muris</name>
    <dbReference type="NCBI Taxonomy" id="1069680"/>
    <lineage>
        <taxon>Eukaryota</taxon>
        <taxon>Fungi</taxon>
        <taxon>Dikarya</taxon>
        <taxon>Ascomycota</taxon>
        <taxon>Taphrinomycotina</taxon>
        <taxon>Pneumocystomycetes</taxon>
        <taxon>Pneumocystaceae</taxon>
        <taxon>Pneumocystis</taxon>
    </lineage>
</organism>
<evidence type="ECO:0000256" key="10">
    <source>
        <dbReference type="ARBA" id="ARBA00047665"/>
    </source>
</evidence>
<evidence type="ECO:0000259" key="14">
    <source>
        <dbReference type="Pfam" id="PF08669"/>
    </source>
</evidence>
<feature type="domain" description="Aminomethyltransferase C-terminal" evidence="14">
    <location>
        <begin position="311"/>
        <end position="387"/>
    </location>
</feature>
<evidence type="ECO:0000256" key="5">
    <source>
        <dbReference type="ARBA" id="ARBA00022576"/>
    </source>
</evidence>
<dbReference type="Pfam" id="PF01571">
    <property type="entry name" value="GCV_T"/>
    <property type="match status" value="1"/>
</dbReference>
<sequence>MYFQRAFYVLKSKSSSRCLFPKFYTSLTSRLLKTPFYDFHVEHGGQMVPFAGYLMPVRYMDQSILESHKHVRSKAGVFDVSHMFQLNVSGSSSISFLESLTPSDINEMPLYSSLLSTLLNSNGGIEDDIMIYRHNKDEFYLVTNAATREKNKSYFKKHLDLWGDSNVQLKELKDRGPLSADILQEHTNTDLTNIKFGKCLFIKLAGSNVHISRTGYTGEDGFEISIPIENAVSILKELLATTKELKLSGLGARDSLRLEAGMCLYGTDIDHTVTPVEASLSWIIGKRRRAEGGFLGDKRILQQLQEGIQQRRIGLIVKEAPARCGAIILNIDGSETIGRITSGCPSPSLQKNIAMGYIKTGYHKKNTNVAVNVRGKLRNATVIKMPWIPNKYYR</sequence>
<dbReference type="EMBL" id="AFWA02000005">
    <property type="protein sequence ID" value="EMR11576.1"/>
    <property type="molecule type" value="Genomic_DNA"/>
</dbReference>
<dbReference type="SUPFAM" id="SSF103025">
    <property type="entry name" value="Folate-binding domain"/>
    <property type="match status" value="1"/>
</dbReference>
<keyword evidence="5 12" id="KW-0032">Aminotransferase</keyword>
<dbReference type="GO" id="GO:0006546">
    <property type="term" value="P:glycine catabolic process"/>
    <property type="evidence" value="ECO:0007669"/>
    <property type="project" value="InterPro"/>
</dbReference>
<keyword evidence="7 12" id="KW-0809">Transit peptide</keyword>
<accession>M7NWP5</accession>
<dbReference type="PANTHER" id="PTHR43757">
    <property type="entry name" value="AMINOMETHYLTRANSFERASE"/>
    <property type="match status" value="1"/>
</dbReference>
<dbReference type="FunFam" id="2.40.30.110:FF:000002">
    <property type="entry name" value="Aminomethyltransferase"/>
    <property type="match status" value="1"/>
</dbReference>
<dbReference type="OMA" id="MPVQYPA"/>
<dbReference type="RefSeq" id="XP_007871871.1">
    <property type="nucleotide sequence ID" value="XM_007873680.1"/>
</dbReference>
<dbReference type="GO" id="GO:0004047">
    <property type="term" value="F:aminomethyltransferase activity"/>
    <property type="evidence" value="ECO:0007669"/>
    <property type="project" value="UniProtKB-EC"/>
</dbReference>
<evidence type="ECO:0000256" key="12">
    <source>
        <dbReference type="RuleBase" id="RU003981"/>
    </source>
</evidence>
<dbReference type="Gene3D" id="4.10.1250.10">
    <property type="entry name" value="Aminomethyltransferase fragment"/>
    <property type="match status" value="1"/>
</dbReference>
<dbReference type="GeneID" id="19893718"/>
<dbReference type="Gene3D" id="3.30.1360.120">
    <property type="entry name" value="Probable tRNA modification gtpase trme, domain 1"/>
    <property type="match status" value="1"/>
</dbReference>
<protein>
    <recommendedName>
        <fullName evidence="4 12">Aminomethyltransferase</fullName>
        <ecNumber evidence="4 12">2.1.2.10</ecNumber>
    </recommendedName>
    <alternativeName>
        <fullName evidence="9 12">Glycine cleavage system T protein</fullName>
    </alternativeName>
</protein>
<dbReference type="InterPro" id="IPR006222">
    <property type="entry name" value="GCVT_N"/>
</dbReference>
<dbReference type="GO" id="GO:0005739">
    <property type="term" value="C:mitochondrion"/>
    <property type="evidence" value="ECO:0007669"/>
    <property type="project" value="UniProtKB-SubCell"/>
</dbReference>
<proteinExistence type="inferred from homology"/>
<dbReference type="Pfam" id="PF08669">
    <property type="entry name" value="GCV_T_C"/>
    <property type="match status" value="1"/>
</dbReference>
<dbReference type="VEuPathDB" id="FungiDB:PNEG_00020"/>
<dbReference type="Proteomes" id="UP000011958">
    <property type="component" value="Unassembled WGS sequence"/>
</dbReference>
<dbReference type="STRING" id="1069680.M7NWP5"/>
<dbReference type="PIRSF" id="PIRSF006487">
    <property type="entry name" value="GcvT"/>
    <property type="match status" value="1"/>
</dbReference>
<evidence type="ECO:0000259" key="13">
    <source>
        <dbReference type="Pfam" id="PF01571"/>
    </source>
</evidence>
<evidence type="ECO:0000313" key="16">
    <source>
        <dbReference type="Proteomes" id="UP000011958"/>
    </source>
</evidence>
<dbReference type="FunFam" id="3.30.70.1400:FF:000001">
    <property type="entry name" value="Aminomethyltransferase"/>
    <property type="match status" value="1"/>
</dbReference>
<feature type="binding site" evidence="11">
    <location>
        <position position="223"/>
    </location>
    <ligand>
        <name>substrate</name>
    </ligand>
</feature>
<dbReference type="NCBIfam" id="NF001567">
    <property type="entry name" value="PRK00389.1"/>
    <property type="match status" value="1"/>
</dbReference>
<dbReference type="InterPro" id="IPR029043">
    <property type="entry name" value="GcvT/YgfZ_C"/>
</dbReference>
<comment type="subcellular location">
    <subcellularLocation>
        <location evidence="1 12">Mitochondrion</location>
    </subcellularLocation>
</comment>
<comment type="function">
    <text evidence="12">The glycine cleavage system catalyzes the degradation of glycine.</text>
</comment>
<evidence type="ECO:0000256" key="6">
    <source>
        <dbReference type="ARBA" id="ARBA00022679"/>
    </source>
</evidence>
<evidence type="ECO:0000313" key="15">
    <source>
        <dbReference type="EMBL" id="EMR11576.1"/>
    </source>
</evidence>
<dbReference type="InterPro" id="IPR027266">
    <property type="entry name" value="TrmE/GcvT-like"/>
</dbReference>
<dbReference type="AlphaFoldDB" id="M7NWP5"/>
<dbReference type="HOGENOM" id="CLU_007884_10_0_1"/>
<dbReference type="eggNOG" id="KOG2770">
    <property type="taxonomic scope" value="Eukaryota"/>
</dbReference>
<evidence type="ECO:0000256" key="7">
    <source>
        <dbReference type="ARBA" id="ARBA00022946"/>
    </source>
</evidence>
<evidence type="ECO:0000256" key="8">
    <source>
        <dbReference type="ARBA" id="ARBA00023128"/>
    </source>
</evidence>
<comment type="catalytic activity">
    <reaction evidence="10 12">
        <text>N(6)-[(R)-S(8)-aminomethyldihydrolipoyl]-L-lysyl-[protein] + (6S)-5,6,7,8-tetrahydrofolate = N(6)-[(R)-dihydrolipoyl]-L-lysyl-[protein] + (6R)-5,10-methylene-5,6,7,8-tetrahydrofolate + NH4(+)</text>
        <dbReference type="Rhea" id="RHEA:16945"/>
        <dbReference type="Rhea" id="RHEA-COMP:10475"/>
        <dbReference type="Rhea" id="RHEA-COMP:10492"/>
        <dbReference type="ChEBI" id="CHEBI:15636"/>
        <dbReference type="ChEBI" id="CHEBI:28938"/>
        <dbReference type="ChEBI" id="CHEBI:57453"/>
        <dbReference type="ChEBI" id="CHEBI:83100"/>
        <dbReference type="ChEBI" id="CHEBI:83143"/>
        <dbReference type="EC" id="2.1.2.10"/>
    </reaction>
</comment>
<dbReference type="Gene3D" id="2.40.30.110">
    <property type="entry name" value="Aminomethyltransferase beta-barrel domains"/>
    <property type="match status" value="1"/>
</dbReference>
<comment type="caution">
    <text evidence="15">The sequence shown here is derived from an EMBL/GenBank/DDBJ whole genome shotgun (WGS) entry which is preliminary data.</text>
</comment>
<dbReference type="InterPro" id="IPR013977">
    <property type="entry name" value="GcvT_C"/>
</dbReference>